<evidence type="ECO:0000313" key="3">
    <source>
        <dbReference type="Proteomes" id="UP001324993"/>
    </source>
</evidence>
<accession>A0ABZ0RSF8</accession>
<reference evidence="2 3" key="1">
    <citation type="submission" date="2023-11" db="EMBL/GenBank/DDBJ databases">
        <title>Coraliomargarita sp. nov., isolated from marine algae.</title>
        <authorList>
            <person name="Lee J.K."/>
            <person name="Baek J.H."/>
            <person name="Kim J.M."/>
            <person name="Choi D.G."/>
            <person name="Jeon C.O."/>
        </authorList>
    </citation>
    <scope>NUCLEOTIDE SEQUENCE [LARGE SCALE GENOMIC DNA]</scope>
    <source>
        <strain evidence="2 3">J2-16</strain>
    </source>
</reference>
<dbReference type="PANTHER" id="PTHR12110">
    <property type="entry name" value="HYDROXYPYRUVATE ISOMERASE"/>
    <property type="match status" value="1"/>
</dbReference>
<gene>
    <name evidence="2" type="ORF">SH580_08950</name>
</gene>
<dbReference type="InterPro" id="IPR036237">
    <property type="entry name" value="Xyl_isomerase-like_sf"/>
</dbReference>
<dbReference type="PANTHER" id="PTHR12110:SF21">
    <property type="entry name" value="XYLOSE ISOMERASE-LIKE TIM BARREL DOMAIN-CONTAINING PROTEIN"/>
    <property type="match status" value="1"/>
</dbReference>
<name>A0ABZ0RSF8_9BACT</name>
<feature type="domain" description="Xylose isomerase-like TIM barrel" evidence="1">
    <location>
        <begin position="94"/>
        <end position="219"/>
    </location>
</feature>
<sequence length="231" mass="26700">MDLTQVLRQHFGTTQQAQIEIKKLPVKINSLNSSCRMLGQSPKDWQDLLELAPWADALEVPLLRVFDGKPSQASAANSHLVEANIFFDWWNAQKAKNNWRVDIMIETHSILTTSKTIQKLQRVLKKPARILWDSHHTWFKGREEPDYTWRAIRPWVSHIHFKDSPQPQSLNDKPSYCIPGCGEFPLIPIFRILCDAEFSGPVSLEWEKQWHPELPPLEEALTACQFPGWAV</sequence>
<proteinExistence type="predicted"/>
<dbReference type="Pfam" id="PF01261">
    <property type="entry name" value="AP_endonuc_2"/>
    <property type="match status" value="1"/>
</dbReference>
<keyword evidence="3" id="KW-1185">Reference proteome</keyword>
<dbReference type="RefSeq" id="WP_319834657.1">
    <property type="nucleotide sequence ID" value="NZ_CP138858.1"/>
</dbReference>
<evidence type="ECO:0000259" key="1">
    <source>
        <dbReference type="Pfam" id="PF01261"/>
    </source>
</evidence>
<dbReference type="InterPro" id="IPR050312">
    <property type="entry name" value="IolE/XylAMocC-like"/>
</dbReference>
<dbReference type="SUPFAM" id="SSF51658">
    <property type="entry name" value="Xylose isomerase-like"/>
    <property type="match status" value="1"/>
</dbReference>
<organism evidence="2 3">
    <name type="scientific">Coraliomargarita algicola</name>
    <dbReference type="NCBI Taxonomy" id="3092156"/>
    <lineage>
        <taxon>Bacteria</taxon>
        <taxon>Pseudomonadati</taxon>
        <taxon>Verrucomicrobiota</taxon>
        <taxon>Opitutia</taxon>
        <taxon>Puniceicoccales</taxon>
        <taxon>Coraliomargaritaceae</taxon>
        <taxon>Coraliomargarita</taxon>
    </lineage>
</organism>
<protein>
    <submittedName>
        <fullName evidence="2">TIM barrel protein</fullName>
    </submittedName>
</protein>
<dbReference type="EMBL" id="CP138858">
    <property type="protein sequence ID" value="WPJ97837.1"/>
    <property type="molecule type" value="Genomic_DNA"/>
</dbReference>
<dbReference type="Proteomes" id="UP001324993">
    <property type="component" value="Chromosome"/>
</dbReference>
<dbReference type="Gene3D" id="3.20.20.150">
    <property type="entry name" value="Divalent-metal-dependent TIM barrel enzymes"/>
    <property type="match status" value="1"/>
</dbReference>
<evidence type="ECO:0000313" key="2">
    <source>
        <dbReference type="EMBL" id="WPJ97837.1"/>
    </source>
</evidence>
<dbReference type="InterPro" id="IPR013022">
    <property type="entry name" value="Xyl_isomerase-like_TIM-brl"/>
</dbReference>